<evidence type="ECO:0000256" key="2">
    <source>
        <dbReference type="ARBA" id="ARBA00022670"/>
    </source>
</evidence>
<dbReference type="AlphaFoldDB" id="A0A6C1C169"/>
<evidence type="ECO:0000256" key="4">
    <source>
        <dbReference type="ARBA" id="ARBA00022825"/>
    </source>
</evidence>
<comment type="caution">
    <text evidence="6">The sequence shown here is derived from an EMBL/GenBank/DDBJ whole genome shotgun (WGS) entry which is preliminary data.</text>
</comment>
<keyword evidence="4" id="KW-0720">Serine protease</keyword>
<dbReference type="SMART" id="SM00228">
    <property type="entry name" value="PDZ"/>
    <property type="match status" value="1"/>
</dbReference>
<dbReference type="GO" id="GO:0007165">
    <property type="term" value="P:signal transduction"/>
    <property type="evidence" value="ECO:0007669"/>
    <property type="project" value="TreeGrafter"/>
</dbReference>
<dbReference type="InterPro" id="IPR041489">
    <property type="entry name" value="PDZ_6"/>
</dbReference>
<dbReference type="Gene3D" id="3.90.226.10">
    <property type="entry name" value="2-enoyl-CoA Hydratase, Chain A, domain 1"/>
    <property type="match status" value="1"/>
</dbReference>
<dbReference type="Gene3D" id="3.30.750.44">
    <property type="match status" value="1"/>
</dbReference>
<dbReference type="GO" id="GO:0006508">
    <property type="term" value="P:proteolysis"/>
    <property type="evidence" value="ECO:0007669"/>
    <property type="project" value="UniProtKB-KW"/>
</dbReference>
<accession>A0A6C1C169</accession>
<dbReference type="Pfam" id="PF17820">
    <property type="entry name" value="PDZ_6"/>
    <property type="match status" value="1"/>
</dbReference>
<dbReference type="SMART" id="SM00245">
    <property type="entry name" value="TSPc"/>
    <property type="match status" value="1"/>
</dbReference>
<dbReference type="PANTHER" id="PTHR32060:SF30">
    <property type="entry name" value="CARBOXY-TERMINAL PROCESSING PROTEASE CTPA"/>
    <property type="match status" value="1"/>
</dbReference>
<comment type="similarity">
    <text evidence="1">Belongs to the peptidase S41A family.</text>
</comment>
<evidence type="ECO:0000313" key="6">
    <source>
        <dbReference type="EMBL" id="TGG77263.1"/>
    </source>
</evidence>
<dbReference type="InterPro" id="IPR004447">
    <property type="entry name" value="Peptidase_S41A"/>
</dbReference>
<dbReference type="PANTHER" id="PTHR32060">
    <property type="entry name" value="TAIL-SPECIFIC PROTEASE"/>
    <property type="match status" value="1"/>
</dbReference>
<evidence type="ECO:0000256" key="5">
    <source>
        <dbReference type="SAM" id="MobiDB-lite"/>
    </source>
</evidence>
<dbReference type="Pfam" id="PF03572">
    <property type="entry name" value="Peptidase_S41"/>
    <property type="match status" value="1"/>
</dbReference>
<evidence type="ECO:0000256" key="3">
    <source>
        <dbReference type="ARBA" id="ARBA00022801"/>
    </source>
</evidence>
<protein>
    <submittedName>
        <fullName evidence="6">PDZ domain-containing protein</fullName>
    </submittedName>
</protein>
<dbReference type="GO" id="GO:0008236">
    <property type="term" value="F:serine-type peptidase activity"/>
    <property type="evidence" value="ECO:0007669"/>
    <property type="project" value="UniProtKB-KW"/>
</dbReference>
<evidence type="ECO:0000313" key="7">
    <source>
        <dbReference type="Proteomes" id="UP000298111"/>
    </source>
</evidence>
<dbReference type="PROSITE" id="PS50106">
    <property type="entry name" value="PDZ"/>
    <property type="match status" value="1"/>
</dbReference>
<dbReference type="Gene3D" id="2.30.42.10">
    <property type="match status" value="1"/>
</dbReference>
<keyword evidence="2" id="KW-0645">Protease</keyword>
<evidence type="ECO:0000256" key="1">
    <source>
        <dbReference type="ARBA" id="ARBA00009179"/>
    </source>
</evidence>
<gene>
    <name evidence="6" type="ORF">D8771_27540</name>
</gene>
<dbReference type="SUPFAM" id="SSF52096">
    <property type="entry name" value="ClpP/crotonase"/>
    <property type="match status" value="1"/>
</dbReference>
<dbReference type="InterPro" id="IPR001478">
    <property type="entry name" value="PDZ"/>
</dbReference>
<keyword evidence="3" id="KW-0378">Hydrolase</keyword>
<feature type="region of interest" description="Disordered" evidence="5">
    <location>
        <begin position="47"/>
        <end position="82"/>
    </location>
</feature>
<proteinExistence type="inferred from homology"/>
<dbReference type="CDD" id="cd07560">
    <property type="entry name" value="Peptidase_S41_CPP"/>
    <property type="match status" value="1"/>
</dbReference>
<name>A0A6C1C169_9ACTN</name>
<dbReference type="GO" id="GO:0030288">
    <property type="term" value="C:outer membrane-bounded periplasmic space"/>
    <property type="evidence" value="ECO:0007669"/>
    <property type="project" value="TreeGrafter"/>
</dbReference>
<reference evidence="6 7" key="1">
    <citation type="submission" date="2018-10" db="EMBL/GenBank/DDBJ databases">
        <title>Isolation of pseudouridimycin from Streptomyces albus DSM 40763.</title>
        <authorList>
            <person name="Rosenqvist P."/>
            <person name="Metsae-Ketelae M."/>
            <person name="Virta P."/>
        </authorList>
    </citation>
    <scope>NUCLEOTIDE SEQUENCE [LARGE SCALE GENOMIC DNA]</scope>
    <source>
        <strain evidence="6 7">DSM 40763</strain>
    </source>
</reference>
<dbReference type="EMBL" id="RCIY01000095">
    <property type="protein sequence ID" value="TGG77263.1"/>
    <property type="molecule type" value="Genomic_DNA"/>
</dbReference>
<feature type="region of interest" description="Disordered" evidence="5">
    <location>
        <begin position="388"/>
        <end position="407"/>
    </location>
</feature>
<dbReference type="RefSeq" id="WP_016469257.1">
    <property type="nucleotide sequence ID" value="NZ_BBQG01000038.1"/>
</dbReference>
<dbReference type="GeneID" id="75183387"/>
<feature type="compositionally biased region" description="Basic and acidic residues" evidence="5">
    <location>
        <begin position="68"/>
        <end position="82"/>
    </location>
</feature>
<dbReference type="GO" id="GO:0004175">
    <property type="term" value="F:endopeptidase activity"/>
    <property type="evidence" value="ECO:0007669"/>
    <property type="project" value="TreeGrafter"/>
</dbReference>
<sequence length="427" mass="44098">MPGSWFLDTRPRRSRRGALTVVFAGVLATGAATGALGGEPTALGSVAPGSAAHGGTGRGAPVGDAATDDGKNTPRDPREARARGADLAELTVSRSGDRWSAAYTAREYEGLRQALDGSYVGVGISVRQARSAARNAEGAARRAGHGPAVTVDRVRSGSPADRAGVRAGDRLRTVDGHKVTGRPVTAVVALLRGSDPDAPGGAAAPGTDVTLRLTRDGKTLVRTLRRERLSTEPVRVQRLDDDVTRIKVGSFTRGSGEQVREALRSRVPEDGGILLDLRGNAGGLVEEAVTTASAFLDGGLVATYDDHGTQRALYADRDPRGGSGVERRPVVVLVDGGTMSAAELLAGALQDRGRAVVVGSRTFGKGSVQMPRPQPDGSVAELTVGHYSTPSGRHVEGRGIAPDLPVSGTGESLARARKVLSGLEARS</sequence>
<organism evidence="6 7">
    <name type="scientific">Streptomyces albus</name>
    <dbReference type="NCBI Taxonomy" id="1888"/>
    <lineage>
        <taxon>Bacteria</taxon>
        <taxon>Bacillati</taxon>
        <taxon>Actinomycetota</taxon>
        <taxon>Actinomycetes</taxon>
        <taxon>Kitasatosporales</taxon>
        <taxon>Streptomycetaceae</taxon>
        <taxon>Streptomyces</taxon>
    </lineage>
</organism>
<dbReference type="InterPro" id="IPR005151">
    <property type="entry name" value="Tail-specific_protease"/>
</dbReference>
<dbReference type="InterPro" id="IPR029045">
    <property type="entry name" value="ClpP/crotonase-like_dom_sf"/>
</dbReference>
<dbReference type="SUPFAM" id="SSF50156">
    <property type="entry name" value="PDZ domain-like"/>
    <property type="match status" value="1"/>
</dbReference>
<dbReference type="InterPro" id="IPR036034">
    <property type="entry name" value="PDZ_sf"/>
</dbReference>
<dbReference type="Proteomes" id="UP000298111">
    <property type="component" value="Unassembled WGS sequence"/>
</dbReference>